<dbReference type="EMBL" id="JBBUTI010000005">
    <property type="protein sequence ID" value="MEK8046280.1"/>
    <property type="molecule type" value="Genomic_DNA"/>
</dbReference>
<dbReference type="Gene3D" id="2.130.10.10">
    <property type="entry name" value="YVTN repeat-like/Quinoprotein amine dehydrogenase"/>
    <property type="match status" value="2"/>
</dbReference>
<dbReference type="RefSeq" id="WP_341398568.1">
    <property type="nucleotide sequence ID" value="NZ_JBBUTI010000005.1"/>
</dbReference>
<dbReference type="Proteomes" id="UP001379945">
    <property type="component" value="Unassembled WGS sequence"/>
</dbReference>
<dbReference type="InterPro" id="IPR006311">
    <property type="entry name" value="TAT_signal"/>
</dbReference>
<evidence type="ECO:0000259" key="4">
    <source>
        <dbReference type="Pfam" id="PF14870"/>
    </source>
</evidence>
<evidence type="ECO:0000256" key="3">
    <source>
        <dbReference type="SAM" id="SignalP"/>
    </source>
</evidence>
<comment type="caution">
    <text evidence="5">The sequence shown here is derived from an EMBL/GenBank/DDBJ whole genome shotgun (WGS) entry which is preliminary data.</text>
</comment>
<protein>
    <submittedName>
        <fullName evidence="5">YCF48-related protein</fullName>
    </submittedName>
</protein>
<keyword evidence="2" id="KW-0604">Photosystem II</keyword>
<reference evidence="5 6" key="1">
    <citation type="submission" date="2024-04" db="EMBL/GenBank/DDBJ databases">
        <title>Novel species of the genus Ideonella isolated from streams.</title>
        <authorList>
            <person name="Lu H."/>
        </authorList>
    </citation>
    <scope>NUCLEOTIDE SEQUENCE [LARGE SCALE GENOMIC DNA]</scope>
    <source>
        <strain evidence="5 6">LYT19W</strain>
    </source>
</reference>
<dbReference type="PROSITE" id="PS51318">
    <property type="entry name" value="TAT"/>
    <property type="match status" value="1"/>
</dbReference>
<dbReference type="CDD" id="cd15482">
    <property type="entry name" value="Sialidase_non-viral"/>
    <property type="match status" value="1"/>
</dbReference>
<feature type="domain" description="Photosynthesis system II assembly factor Ycf48/Hcf136-like" evidence="4">
    <location>
        <begin position="163"/>
        <end position="312"/>
    </location>
</feature>
<name>A0ABU9C4U2_9BURK</name>
<dbReference type="Pfam" id="PF14870">
    <property type="entry name" value="PSII_BNR"/>
    <property type="match status" value="1"/>
</dbReference>
<dbReference type="PANTHER" id="PTHR47199">
    <property type="entry name" value="PHOTOSYSTEM II STABILITY/ASSEMBLY FACTOR HCF136, CHLOROPLASTIC"/>
    <property type="match status" value="1"/>
</dbReference>
<accession>A0ABU9C4U2</accession>
<gene>
    <name evidence="5" type="ORF">AACH00_08000</name>
</gene>
<dbReference type="InterPro" id="IPR028203">
    <property type="entry name" value="PSII_CF48-like_dom"/>
</dbReference>
<feature type="signal peptide" evidence="3">
    <location>
        <begin position="1"/>
        <end position="27"/>
    </location>
</feature>
<dbReference type="PANTHER" id="PTHR47199:SF2">
    <property type="entry name" value="PHOTOSYSTEM II STABILITY_ASSEMBLY FACTOR HCF136, CHLOROPLASTIC"/>
    <property type="match status" value="1"/>
</dbReference>
<keyword evidence="3" id="KW-0732">Signal</keyword>
<evidence type="ECO:0000313" key="5">
    <source>
        <dbReference type="EMBL" id="MEK8046280.1"/>
    </source>
</evidence>
<keyword evidence="1" id="KW-0602">Photosynthesis</keyword>
<sequence>MSLHHTGVSRRQLLATAPAWLAGHALAAAPAEMPTALPLVLQQPAVASAKAQGLTMLAVARAGQRLVAAGERGTVLLSDDHGQTWRQARVPVQVSITALCFVDERTGWAAGHLGALLKTQDAGETWVLQFDGQRAAAAIAGAWQDGTEAERRKARRWLAEGPDKAFFDLCFTDARHGVAVGAYGMAFSTADGGESWQALTPALPNPGSQHLYAVRVVQGRLMLAGEQGLLIRADDTGRRFELLPPPSKGTLFGLVALPSGTLLVHGLRGQLLRSTDQGAHWQKIDTGTTATLSAGLPLADGRVLLLAQTGELLLGLDDGRQVKPLPGRAGVPAAALGAAADGHLLVASLRGMRRLPAP</sequence>
<keyword evidence="6" id="KW-1185">Reference proteome</keyword>
<evidence type="ECO:0000256" key="1">
    <source>
        <dbReference type="ARBA" id="ARBA00022531"/>
    </source>
</evidence>
<dbReference type="SUPFAM" id="SSF110296">
    <property type="entry name" value="Oligoxyloglucan reducing end-specific cellobiohydrolase"/>
    <property type="match status" value="1"/>
</dbReference>
<organism evidence="5 6">
    <name type="scientific">Ideonella margarita</name>
    <dbReference type="NCBI Taxonomy" id="2984191"/>
    <lineage>
        <taxon>Bacteria</taxon>
        <taxon>Pseudomonadati</taxon>
        <taxon>Pseudomonadota</taxon>
        <taxon>Betaproteobacteria</taxon>
        <taxon>Burkholderiales</taxon>
        <taxon>Sphaerotilaceae</taxon>
        <taxon>Ideonella</taxon>
    </lineage>
</organism>
<dbReference type="InterPro" id="IPR015943">
    <property type="entry name" value="WD40/YVTN_repeat-like_dom_sf"/>
</dbReference>
<evidence type="ECO:0000256" key="2">
    <source>
        <dbReference type="ARBA" id="ARBA00023276"/>
    </source>
</evidence>
<proteinExistence type="predicted"/>
<evidence type="ECO:0000313" key="6">
    <source>
        <dbReference type="Proteomes" id="UP001379945"/>
    </source>
</evidence>
<feature type="chain" id="PRO_5046355994" evidence="3">
    <location>
        <begin position="28"/>
        <end position="358"/>
    </location>
</feature>